<reference evidence="4 5" key="2">
    <citation type="submission" date="2019-08" db="EMBL/GenBank/DDBJ databases">
        <title>Amycolatopsis acidicola sp. nov., isolated from peat swamp forest soil.</title>
        <authorList>
            <person name="Srisuk N."/>
        </authorList>
    </citation>
    <scope>NUCLEOTIDE SEQUENCE [LARGE SCALE GENOMIC DNA]</scope>
    <source>
        <strain evidence="4 5">TBRC 6029</strain>
    </source>
</reference>
<comment type="caution">
    <text evidence="4">The sequence shown here is derived from an EMBL/GenBank/DDBJ whole genome shotgun (WGS) entry which is preliminary data.</text>
</comment>
<feature type="region of interest" description="Disordered" evidence="2">
    <location>
        <begin position="181"/>
        <end position="239"/>
    </location>
</feature>
<organism evidence="4 5">
    <name type="scientific">Amycolatopsis rhizosphaerae</name>
    <dbReference type="NCBI Taxonomy" id="2053003"/>
    <lineage>
        <taxon>Bacteria</taxon>
        <taxon>Bacillati</taxon>
        <taxon>Actinomycetota</taxon>
        <taxon>Actinomycetes</taxon>
        <taxon>Pseudonocardiales</taxon>
        <taxon>Pseudonocardiaceae</taxon>
        <taxon>Amycolatopsis</taxon>
    </lineage>
</organism>
<keyword evidence="5" id="KW-1185">Reference proteome</keyword>
<dbReference type="OrthoDB" id="9815928at2"/>
<dbReference type="Pfam" id="PF05257">
    <property type="entry name" value="CHAP"/>
    <property type="match status" value="1"/>
</dbReference>
<evidence type="ECO:0000256" key="1">
    <source>
        <dbReference type="SAM" id="Coils"/>
    </source>
</evidence>
<feature type="domain" description="Peptidase C51" evidence="3">
    <location>
        <begin position="266"/>
        <end position="353"/>
    </location>
</feature>
<proteinExistence type="predicted"/>
<evidence type="ECO:0000256" key="2">
    <source>
        <dbReference type="SAM" id="MobiDB-lite"/>
    </source>
</evidence>
<dbReference type="Proteomes" id="UP000320011">
    <property type="component" value="Unassembled WGS sequence"/>
</dbReference>
<feature type="coiled-coil region" evidence="1">
    <location>
        <begin position="152"/>
        <end position="179"/>
    </location>
</feature>
<accession>A0A558CH73</accession>
<evidence type="ECO:0000313" key="4">
    <source>
        <dbReference type="EMBL" id="TVT48123.1"/>
    </source>
</evidence>
<dbReference type="InterPro" id="IPR038765">
    <property type="entry name" value="Papain-like_cys_pep_sf"/>
</dbReference>
<sequence length="379" mass="41046">MDTATIATLFAGELKTHQDKLEGKAGESQAAQTALESAARAIMEQHDTQRKAAQSLLTHWESKAASGFEGKSAKFGDDLTVTAEASARAAKIVSEVTEALAARHGATGALVDEFVRRAQALLKAGHALAGAAVPGALFKALGEVTDLAGRYLKESSGHLKDARSEMEDAARKLRALEKDLNSDGVADPGQAHHKPVHPGKGHDKEPNKKHGKEPNKNHGKEPNKNHGKEPTKTDPSQSAKVDKILADARANLGYHEGPNNQNKWGPTGQPWCSYFATSMWREAGVDIPKYGFTGDVYKWGERHHLAYDRQDLAKQARPGDTILFGTGPTWSGSEHIGIIEKVEGNKITTIEGNSNDQVMRHTYTLPRDAHRFYGGVHPQ</sequence>
<dbReference type="EMBL" id="VJWX01000173">
    <property type="protein sequence ID" value="TVT48123.1"/>
    <property type="molecule type" value="Genomic_DNA"/>
</dbReference>
<dbReference type="Gene3D" id="3.90.1720.10">
    <property type="entry name" value="endopeptidase domain like (from Nostoc punctiforme)"/>
    <property type="match status" value="1"/>
</dbReference>
<reference evidence="4 5" key="1">
    <citation type="submission" date="2019-07" db="EMBL/GenBank/DDBJ databases">
        <authorList>
            <person name="Duangmal K."/>
            <person name="Teo W.F.A."/>
        </authorList>
    </citation>
    <scope>NUCLEOTIDE SEQUENCE [LARGE SCALE GENOMIC DNA]</scope>
    <source>
        <strain evidence="4 5">TBRC 6029</strain>
    </source>
</reference>
<dbReference type="AlphaFoldDB" id="A0A558CH73"/>
<name>A0A558CH73_9PSEU</name>
<keyword evidence="1" id="KW-0175">Coiled coil</keyword>
<protein>
    <submittedName>
        <fullName evidence="4">CHAP domain-containing protein</fullName>
    </submittedName>
</protein>
<dbReference type="SUPFAM" id="SSF54001">
    <property type="entry name" value="Cysteine proteinases"/>
    <property type="match status" value="1"/>
</dbReference>
<feature type="compositionally biased region" description="Basic and acidic residues" evidence="2">
    <location>
        <begin position="200"/>
        <end position="232"/>
    </location>
</feature>
<dbReference type="InterPro" id="IPR007921">
    <property type="entry name" value="CHAP_dom"/>
</dbReference>
<evidence type="ECO:0000259" key="3">
    <source>
        <dbReference type="Pfam" id="PF05257"/>
    </source>
</evidence>
<gene>
    <name evidence="4" type="ORF">FNH05_18150</name>
</gene>
<dbReference type="RefSeq" id="WP_144589888.1">
    <property type="nucleotide sequence ID" value="NZ_VJWX01000173.1"/>
</dbReference>
<evidence type="ECO:0000313" key="5">
    <source>
        <dbReference type="Proteomes" id="UP000320011"/>
    </source>
</evidence>